<keyword evidence="1" id="KW-0812">Transmembrane</keyword>
<evidence type="ECO:0000259" key="2">
    <source>
        <dbReference type="SMART" id="SM00507"/>
    </source>
</evidence>
<evidence type="ECO:0000313" key="3">
    <source>
        <dbReference type="EMBL" id="QHU29856.1"/>
    </source>
</evidence>
<dbReference type="Pfam" id="PF01844">
    <property type="entry name" value="HNH"/>
    <property type="match status" value="1"/>
</dbReference>
<keyword evidence="1" id="KW-1133">Transmembrane helix</keyword>
<organism evidence="3">
    <name type="scientific">viral metagenome</name>
    <dbReference type="NCBI Taxonomy" id="1070528"/>
    <lineage>
        <taxon>unclassified sequences</taxon>
        <taxon>metagenomes</taxon>
        <taxon>organismal metagenomes</taxon>
    </lineage>
</organism>
<feature type="transmembrane region" description="Helical" evidence="1">
    <location>
        <begin position="6"/>
        <end position="22"/>
    </location>
</feature>
<keyword evidence="1" id="KW-0472">Membrane</keyword>
<proteinExistence type="predicted"/>
<dbReference type="EMBL" id="MN740497">
    <property type="protein sequence ID" value="QHU29856.1"/>
    <property type="molecule type" value="Genomic_DNA"/>
</dbReference>
<dbReference type="GO" id="GO:0004519">
    <property type="term" value="F:endonuclease activity"/>
    <property type="evidence" value="ECO:0007669"/>
    <property type="project" value="InterPro"/>
</dbReference>
<sequence>MHKKYIQMAAYGFIGITIYILFKRNPQQSRELVSQASTFLKYLPIDKTAINLVSPILSSCDNNDISRTTKIISSGKSTCKRSVSETKKKWVASEQNWKCGECREQLPAWFEVDHIVRLADGGSNEVDNLVAYCRTCHGKKTMMENL</sequence>
<reference evidence="3" key="1">
    <citation type="journal article" date="2020" name="Nature">
        <title>Giant virus diversity and host interactions through global metagenomics.</title>
        <authorList>
            <person name="Schulz F."/>
            <person name="Roux S."/>
            <person name="Paez-Espino D."/>
            <person name="Jungbluth S."/>
            <person name="Walsh D.A."/>
            <person name="Denef V.J."/>
            <person name="McMahon K.D."/>
            <person name="Konstantinidis K.T."/>
            <person name="Eloe-Fadrosh E.A."/>
            <person name="Kyrpides N.C."/>
            <person name="Woyke T."/>
        </authorList>
    </citation>
    <scope>NUCLEOTIDE SEQUENCE</scope>
    <source>
        <strain evidence="3">GVMAG-M-3300027810-10</strain>
    </source>
</reference>
<evidence type="ECO:0000256" key="1">
    <source>
        <dbReference type="SAM" id="Phobius"/>
    </source>
</evidence>
<dbReference type="Gene3D" id="1.10.30.50">
    <property type="match status" value="1"/>
</dbReference>
<dbReference type="SMART" id="SM00507">
    <property type="entry name" value="HNHc"/>
    <property type="match status" value="1"/>
</dbReference>
<feature type="domain" description="HNH nuclease" evidence="2">
    <location>
        <begin position="86"/>
        <end position="138"/>
    </location>
</feature>
<dbReference type="AlphaFoldDB" id="A0A6C0LFT6"/>
<dbReference type="GO" id="GO:0003676">
    <property type="term" value="F:nucleic acid binding"/>
    <property type="evidence" value="ECO:0007669"/>
    <property type="project" value="InterPro"/>
</dbReference>
<name>A0A6C0LFT6_9ZZZZ</name>
<accession>A0A6C0LFT6</accession>
<protein>
    <recommendedName>
        <fullName evidence="2">HNH nuclease domain-containing protein</fullName>
    </recommendedName>
</protein>
<dbReference type="InterPro" id="IPR002711">
    <property type="entry name" value="HNH"/>
</dbReference>
<dbReference type="CDD" id="cd00085">
    <property type="entry name" value="HNHc"/>
    <property type="match status" value="1"/>
</dbReference>
<dbReference type="InterPro" id="IPR003615">
    <property type="entry name" value="HNH_nuc"/>
</dbReference>
<dbReference type="GO" id="GO:0008270">
    <property type="term" value="F:zinc ion binding"/>
    <property type="evidence" value="ECO:0007669"/>
    <property type="project" value="InterPro"/>
</dbReference>